<dbReference type="KEGG" id="ahm:TL08_15685"/>
<keyword evidence="5" id="KW-0862">Zinc</keyword>
<dbReference type="InterPro" id="IPR001915">
    <property type="entry name" value="Peptidase_M48"/>
</dbReference>
<feature type="transmembrane region" description="Helical" evidence="7">
    <location>
        <begin position="709"/>
        <end position="732"/>
    </location>
</feature>
<reference evidence="10" key="1">
    <citation type="submission" date="2016-03" db="EMBL/GenBank/DDBJ databases">
        <title>Complete genome sequence of the type strain Actinoalloteichus hymeniacidonis DSM 45092.</title>
        <authorList>
            <person name="Schaffert L."/>
            <person name="Albersmeier A."/>
            <person name="Winkler A."/>
            <person name="Kalinowski J."/>
            <person name="Zotchev S."/>
            <person name="Ruckert C."/>
        </authorList>
    </citation>
    <scope>NUCLEOTIDE SEQUENCE [LARGE SCALE GENOMIC DNA]</scope>
    <source>
        <strain evidence="10">HPA177(T) (DSM 45092(T))</strain>
    </source>
</reference>
<evidence type="ECO:0000256" key="1">
    <source>
        <dbReference type="ARBA" id="ARBA00001947"/>
    </source>
</evidence>
<sequence length="954" mass="101390">MSTVTDSVASARTWGGLSTGTTQRFVLLITLFIASSLAMFPVLVEPFTAGLRIAADGCALAAGYNPDAIGISNQLITGTPAFERCLDENVEDRIGLALPYFATGILVILAVVLYVVLPYWKGRASRATALAAVDDQEGSLRAELVRLAAHGGLRRLPRFVVDPTSMRANAIVFGRLGRYTVRLDMGLVVLFNKDRSAFEATLLHEFAHLRHRDVDITYLTVAMWRVFAIGVLIPYSAVAGWYLVTVVLPGTAPNFFATQPAEMVRILAAGFFLVILTYLATADLLRTREFCADIEATINGADQNYWLRHAGITTRRDTRWRAALWAIRSVLHTHPDWTERINATRNPAALSVIQAMPMFLSGAITVFVGYYFSFNQANRLTDVGDVVRGPWFAAALALAVGGVAVWREVARCIRISAPPPSGLRAGLWLGAGQLGADLLVSPVAETGWLPPFPQSFLLVLLVLVPAALLWWIGACAALWGGLRSGRWRGVAAVVTLAVGGAGLAWWFDWWQMAGRFFVAGQSVATAEVLAILYGDMSSSPTMNVIAALTLPVLSLSAQPWTIWLTGALWVIPLVALIRRSRVTAAGGRSAGVVSGWLGGLAAGIGLIVVADRAYRSVQHDGQPVEQAATLATGWFFAILFCTAVVAAVSASLASRGDAAISMAAGGTAMAIGGLVLVGLAVVSGCAPWSTTRSMCLSMSDGDRQVLDLFLPQLLATSGMATLIGAAAGAIAVRLAVRGPRGRVAVSNAAARPDRVGARRVGTSLVCAVLVGVCAVAYLGTSGRERPGSTGATEPELSALFEPPKSAELRDVQVWAWAAQGGDDLFRLYHSTLGELFTSVGLDGRADLAAVRQACVALTGLSERADAYFPIPDSHLQTAWAAAMHDTHRAAQTCVTGIDRDDLATVSEAFNQLIASPDEPTCVEIEVMQATVRAQQLRGLPPVGNPESLRALCPR</sequence>
<evidence type="ECO:0000313" key="10">
    <source>
        <dbReference type="Proteomes" id="UP000095210"/>
    </source>
</evidence>
<organism evidence="9 10">
    <name type="scientific">Actinoalloteichus hymeniacidonis</name>
    <dbReference type="NCBI Taxonomy" id="340345"/>
    <lineage>
        <taxon>Bacteria</taxon>
        <taxon>Bacillati</taxon>
        <taxon>Actinomycetota</taxon>
        <taxon>Actinomycetes</taxon>
        <taxon>Pseudonocardiales</taxon>
        <taxon>Pseudonocardiaceae</taxon>
        <taxon>Actinoalloteichus</taxon>
    </lineage>
</organism>
<dbReference type="Proteomes" id="UP000095210">
    <property type="component" value="Chromosome"/>
</dbReference>
<feature type="transmembrane region" description="Helical" evidence="7">
    <location>
        <begin position="589"/>
        <end position="610"/>
    </location>
</feature>
<feature type="transmembrane region" description="Helical" evidence="7">
    <location>
        <begin position="456"/>
        <end position="482"/>
    </location>
</feature>
<accession>A0AAC9MZG5</accession>
<keyword evidence="6" id="KW-0482">Metalloprotease</keyword>
<dbReference type="EMBL" id="CP014859">
    <property type="protein sequence ID" value="AOS63946.1"/>
    <property type="molecule type" value="Genomic_DNA"/>
</dbReference>
<gene>
    <name evidence="9" type="ORF">TL08_15685</name>
</gene>
<feature type="transmembrane region" description="Helical" evidence="7">
    <location>
        <begin position="97"/>
        <end position="117"/>
    </location>
</feature>
<feature type="transmembrane region" description="Helical" evidence="7">
    <location>
        <begin position="391"/>
        <end position="410"/>
    </location>
</feature>
<feature type="transmembrane region" description="Helical" evidence="7">
    <location>
        <begin position="25"/>
        <end position="44"/>
    </location>
</feature>
<dbReference type="Pfam" id="PF01435">
    <property type="entry name" value="Peptidase_M48"/>
    <property type="match status" value="1"/>
</dbReference>
<feature type="transmembrane region" description="Helical" evidence="7">
    <location>
        <begin position="348"/>
        <end position="371"/>
    </location>
</feature>
<keyword evidence="7" id="KW-0472">Membrane</keyword>
<feature type="transmembrane region" description="Helical" evidence="7">
    <location>
        <begin position="422"/>
        <end position="444"/>
    </location>
</feature>
<evidence type="ECO:0000256" key="3">
    <source>
        <dbReference type="ARBA" id="ARBA00022723"/>
    </source>
</evidence>
<dbReference type="AlphaFoldDB" id="A0AAC9MZG5"/>
<evidence type="ECO:0000256" key="7">
    <source>
        <dbReference type="SAM" id="Phobius"/>
    </source>
</evidence>
<keyword evidence="3" id="KW-0479">Metal-binding</keyword>
<keyword evidence="4" id="KW-0378">Hydrolase</keyword>
<feature type="transmembrane region" description="Helical" evidence="7">
    <location>
        <begin position="560"/>
        <end position="577"/>
    </location>
</feature>
<protein>
    <submittedName>
        <fullName evidence="9">Zn-dependent protease with chaperone function</fullName>
    </submittedName>
</protein>
<evidence type="ECO:0000256" key="6">
    <source>
        <dbReference type="ARBA" id="ARBA00023049"/>
    </source>
</evidence>
<evidence type="ECO:0000256" key="2">
    <source>
        <dbReference type="ARBA" id="ARBA00022670"/>
    </source>
</evidence>
<feature type="transmembrane region" description="Helical" evidence="7">
    <location>
        <begin position="630"/>
        <end position="653"/>
    </location>
</feature>
<feature type="transmembrane region" description="Helical" evidence="7">
    <location>
        <begin position="665"/>
        <end position="689"/>
    </location>
</feature>
<dbReference type="GO" id="GO:0006508">
    <property type="term" value="P:proteolysis"/>
    <property type="evidence" value="ECO:0007669"/>
    <property type="project" value="UniProtKB-KW"/>
</dbReference>
<feature type="transmembrane region" description="Helical" evidence="7">
    <location>
        <begin position="263"/>
        <end position="280"/>
    </location>
</feature>
<feature type="transmembrane region" description="Helical" evidence="7">
    <location>
        <begin position="760"/>
        <end position="779"/>
    </location>
</feature>
<proteinExistence type="predicted"/>
<comment type="cofactor">
    <cofactor evidence="1">
        <name>Zn(2+)</name>
        <dbReference type="ChEBI" id="CHEBI:29105"/>
    </cofactor>
</comment>
<feature type="transmembrane region" description="Helical" evidence="7">
    <location>
        <begin position="216"/>
        <end position="243"/>
    </location>
</feature>
<dbReference type="GO" id="GO:0046872">
    <property type="term" value="F:metal ion binding"/>
    <property type="evidence" value="ECO:0007669"/>
    <property type="project" value="UniProtKB-KW"/>
</dbReference>
<evidence type="ECO:0000259" key="8">
    <source>
        <dbReference type="Pfam" id="PF01435"/>
    </source>
</evidence>
<keyword evidence="2 9" id="KW-0645">Protease</keyword>
<keyword evidence="7" id="KW-1133">Transmembrane helix</keyword>
<feature type="domain" description="Peptidase M48" evidence="8">
    <location>
        <begin position="136"/>
        <end position="346"/>
    </location>
</feature>
<evidence type="ECO:0000256" key="5">
    <source>
        <dbReference type="ARBA" id="ARBA00022833"/>
    </source>
</evidence>
<name>A0AAC9MZG5_9PSEU</name>
<evidence type="ECO:0000313" key="9">
    <source>
        <dbReference type="EMBL" id="AOS63946.1"/>
    </source>
</evidence>
<feature type="transmembrane region" description="Helical" evidence="7">
    <location>
        <begin position="489"/>
        <end position="507"/>
    </location>
</feature>
<dbReference type="Gene3D" id="3.30.2010.10">
    <property type="entry name" value="Metalloproteases ('zincins'), catalytic domain"/>
    <property type="match status" value="1"/>
</dbReference>
<keyword evidence="10" id="KW-1185">Reference proteome</keyword>
<evidence type="ECO:0000256" key="4">
    <source>
        <dbReference type="ARBA" id="ARBA00022801"/>
    </source>
</evidence>
<keyword evidence="7" id="KW-0812">Transmembrane</keyword>
<dbReference type="GO" id="GO:0004222">
    <property type="term" value="F:metalloendopeptidase activity"/>
    <property type="evidence" value="ECO:0007669"/>
    <property type="project" value="InterPro"/>
</dbReference>